<organism evidence="3 4">
    <name type="scientific">Fusarium solani</name>
    <name type="common">Filamentous fungus</name>
    <dbReference type="NCBI Taxonomy" id="169388"/>
    <lineage>
        <taxon>Eukaryota</taxon>
        <taxon>Fungi</taxon>
        <taxon>Dikarya</taxon>
        <taxon>Ascomycota</taxon>
        <taxon>Pezizomycotina</taxon>
        <taxon>Sordariomycetes</taxon>
        <taxon>Hypocreomycetidae</taxon>
        <taxon>Hypocreales</taxon>
        <taxon>Nectriaceae</taxon>
        <taxon>Fusarium</taxon>
        <taxon>Fusarium solani species complex</taxon>
    </lineage>
</organism>
<sequence>MNSHSSTGRIRAHLKSVTNTLPINTMADEISELKRTVELLRNEVTRLSDQEEIRKLQYKYGYYLDKCLYEEVVELFSTSPDAYVQFLGGRYLTKEGVKRLYIDRFSKGFVQRNGPVHGFLLDHPQMQGIVDVEYGTSSDGIVARAKGRFRSLMQAGVHISQAEKHPRGFCQWFEGGIYENEYVKEADGKWRILRLRYFPFWHGDVEDGWSKKTSGFVPFPKKTFPEDPTGPNEIVSSDQQMLWPDTRVVPFHYQHPITGQQVKDEDMQAPAFGEAAKDALPALKLE</sequence>
<keyword evidence="1" id="KW-0175">Coiled coil</keyword>
<dbReference type="InterPro" id="IPR037401">
    <property type="entry name" value="SnoaL-like"/>
</dbReference>
<reference evidence="3" key="1">
    <citation type="journal article" date="2021" name="Nat. Commun.">
        <title>Genetic determinants of endophytism in the Arabidopsis root mycobiome.</title>
        <authorList>
            <person name="Mesny F."/>
            <person name="Miyauchi S."/>
            <person name="Thiergart T."/>
            <person name="Pickel B."/>
            <person name="Atanasova L."/>
            <person name="Karlsson M."/>
            <person name="Huettel B."/>
            <person name="Barry K.W."/>
            <person name="Haridas S."/>
            <person name="Chen C."/>
            <person name="Bauer D."/>
            <person name="Andreopoulos W."/>
            <person name="Pangilinan J."/>
            <person name="LaButti K."/>
            <person name="Riley R."/>
            <person name="Lipzen A."/>
            <person name="Clum A."/>
            <person name="Drula E."/>
            <person name="Henrissat B."/>
            <person name="Kohler A."/>
            <person name="Grigoriev I.V."/>
            <person name="Martin F.M."/>
            <person name="Hacquard S."/>
        </authorList>
    </citation>
    <scope>NUCLEOTIDE SEQUENCE</scope>
    <source>
        <strain evidence="3">FSSC 5 MPI-SDFR-AT-0091</strain>
    </source>
</reference>
<dbReference type="EMBL" id="JAGTJS010000008">
    <property type="protein sequence ID" value="KAH7259861.1"/>
    <property type="molecule type" value="Genomic_DNA"/>
</dbReference>
<keyword evidence="4" id="KW-1185">Reference proteome</keyword>
<name>A0A9P9HM29_FUSSL</name>
<accession>A0A9P9HM29</accession>
<evidence type="ECO:0000313" key="4">
    <source>
        <dbReference type="Proteomes" id="UP000736672"/>
    </source>
</evidence>
<dbReference type="AlphaFoldDB" id="A0A9P9HM29"/>
<dbReference type="InterPro" id="IPR032710">
    <property type="entry name" value="NTF2-like_dom_sf"/>
</dbReference>
<dbReference type="Proteomes" id="UP000736672">
    <property type="component" value="Unassembled WGS sequence"/>
</dbReference>
<feature type="coiled-coil region" evidence="1">
    <location>
        <begin position="23"/>
        <end position="50"/>
    </location>
</feature>
<proteinExistence type="predicted"/>
<dbReference type="OrthoDB" id="5175824at2759"/>
<protein>
    <submittedName>
        <fullName evidence="3">SnoaL-like domain-containing protein</fullName>
    </submittedName>
</protein>
<dbReference type="Pfam" id="PF13577">
    <property type="entry name" value="SnoaL_4"/>
    <property type="match status" value="1"/>
</dbReference>
<evidence type="ECO:0000313" key="3">
    <source>
        <dbReference type="EMBL" id="KAH7259861.1"/>
    </source>
</evidence>
<evidence type="ECO:0000256" key="1">
    <source>
        <dbReference type="SAM" id="Coils"/>
    </source>
</evidence>
<feature type="domain" description="SnoaL-like" evidence="2">
    <location>
        <begin position="46"/>
        <end position="196"/>
    </location>
</feature>
<comment type="caution">
    <text evidence="3">The sequence shown here is derived from an EMBL/GenBank/DDBJ whole genome shotgun (WGS) entry which is preliminary data.</text>
</comment>
<dbReference type="SUPFAM" id="SSF54427">
    <property type="entry name" value="NTF2-like"/>
    <property type="match status" value="1"/>
</dbReference>
<dbReference type="Gene3D" id="3.10.450.50">
    <property type="match status" value="1"/>
</dbReference>
<gene>
    <name evidence="3" type="ORF">B0J15DRAFT_491297</name>
</gene>
<evidence type="ECO:0000259" key="2">
    <source>
        <dbReference type="Pfam" id="PF13577"/>
    </source>
</evidence>